<dbReference type="AlphaFoldDB" id="A0A9D5JTH9"/>
<keyword evidence="6" id="KW-0432">Leucine biosynthesis</keyword>
<evidence type="ECO:0000313" key="17">
    <source>
        <dbReference type="Proteomes" id="UP000649604"/>
    </source>
</evidence>
<dbReference type="SUPFAM" id="SSF53659">
    <property type="entry name" value="Isocitrate/Isopropylmalate dehydrogenase-like"/>
    <property type="match status" value="1"/>
</dbReference>
<evidence type="ECO:0000256" key="11">
    <source>
        <dbReference type="ARBA" id="ARBA00023027"/>
    </source>
</evidence>
<gene>
    <name evidence="16" type="ORF">GF339_04450</name>
</gene>
<evidence type="ECO:0000256" key="1">
    <source>
        <dbReference type="ARBA" id="ARBA00001936"/>
    </source>
</evidence>
<keyword evidence="13" id="KW-0100">Branched-chain amino acid biosynthesis</keyword>
<evidence type="ECO:0000256" key="14">
    <source>
        <dbReference type="ARBA" id="ARBA00033138"/>
    </source>
</evidence>
<dbReference type="InterPro" id="IPR019818">
    <property type="entry name" value="IsoCit/isopropylmalate_DH_CS"/>
</dbReference>
<evidence type="ECO:0000256" key="3">
    <source>
        <dbReference type="ARBA" id="ARBA00008319"/>
    </source>
</evidence>
<comment type="cofactor">
    <cofactor evidence="2">
        <name>Mg(2+)</name>
        <dbReference type="ChEBI" id="CHEBI:18420"/>
    </cofactor>
</comment>
<dbReference type="Proteomes" id="UP000649604">
    <property type="component" value="Unassembled WGS sequence"/>
</dbReference>
<organism evidence="16 17">
    <name type="scientific">candidate division KSB3 bacterium</name>
    <dbReference type="NCBI Taxonomy" id="2044937"/>
    <lineage>
        <taxon>Bacteria</taxon>
        <taxon>candidate division KSB3</taxon>
    </lineage>
</organism>
<keyword evidence="11" id="KW-0520">NAD</keyword>
<evidence type="ECO:0000313" key="16">
    <source>
        <dbReference type="EMBL" id="MBD3323809.1"/>
    </source>
</evidence>
<dbReference type="Gene3D" id="3.40.718.10">
    <property type="entry name" value="Isopropylmalate Dehydrogenase"/>
    <property type="match status" value="1"/>
</dbReference>
<evidence type="ECO:0000256" key="6">
    <source>
        <dbReference type="ARBA" id="ARBA00022430"/>
    </source>
</evidence>
<name>A0A9D5JTH9_9BACT</name>
<evidence type="ECO:0000256" key="5">
    <source>
        <dbReference type="ARBA" id="ARBA00013101"/>
    </source>
</evidence>
<dbReference type="PANTHER" id="PTHR43275">
    <property type="entry name" value="D-MALATE DEHYDROGENASE [DECARBOXYLATING]"/>
    <property type="match status" value="1"/>
</dbReference>
<comment type="caution">
    <text evidence="16">The sequence shown here is derived from an EMBL/GenBank/DDBJ whole genome shotgun (WGS) entry which is preliminary data.</text>
</comment>
<dbReference type="GO" id="GO:0003862">
    <property type="term" value="F:3-isopropylmalate dehydrogenase activity"/>
    <property type="evidence" value="ECO:0007669"/>
    <property type="project" value="UniProtKB-EC"/>
</dbReference>
<evidence type="ECO:0000256" key="4">
    <source>
        <dbReference type="ARBA" id="ARBA00011738"/>
    </source>
</evidence>
<evidence type="ECO:0000256" key="12">
    <source>
        <dbReference type="ARBA" id="ARBA00023211"/>
    </source>
</evidence>
<keyword evidence="10" id="KW-0560">Oxidoreductase</keyword>
<feature type="domain" description="Isopropylmalate dehydrogenase-like" evidence="15">
    <location>
        <begin position="5"/>
        <end position="359"/>
    </location>
</feature>
<comment type="cofactor">
    <cofactor evidence="1">
        <name>Mn(2+)</name>
        <dbReference type="ChEBI" id="CHEBI:29035"/>
    </cofactor>
</comment>
<comment type="similarity">
    <text evidence="3">Belongs to the isocitrate and isopropylmalate dehydrogenases family. LeuB type 1 subfamily.</text>
</comment>
<dbReference type="SMART" id="SM01329">
    <property type="entry name" value="Iso_dh"/>
    <property type="match status" value="1"/>
</dbReference>
<dbReference type="PROSITE" id="PS00470">
    <property type="entry name" value="IDH_IMDH"/>
    <property type="match status" value="1"/>
</dbReference>
<proteinExistence type="inferred from homology"/>
<protein>
    <recommendedName>
        <fullName evidence="5">3-isopropylmalate dehydrogenase</fullName>
        <ecNumber evidence="5">1.1.1.85</ecNumber>
    </recommendedName>
    <alternativeName>
        <fullName evidence="14">3-IPM-DH</fullName>
    </alternativeName>
</protein>
<evidence type="ECO:0000259" key="15">
    <source>
        <dbReference type="SMART" id="SM01329"/>
    </source>
</evidence>
<keyword evidence="8" id="KW-0479">Metal-binding</keyword>
<evidence type="ECO:0000256" key="2">
    <source>
        <dbReference type="ARBA" id="ARBA00001946"/>
    </source>
</evidence>
<evidence type="ECO:0000256" key="7">
    <source>
        <dbReference type="ARBA" id="ARBA00022605"/>
    </source>
</evidence>
<sequence length="369" mass="39740">MARYTIAVLPGDGIGPEITEEGIKVLYAAEEAFPGLKMDFTTYEASATLYARTGVALPPDVYDACAQADAIFFGSMGLPDIKLPDGTEVAGEVIFRLRFGLDLYAGVRPITLYPNVQFPLKAREPGSIDYVIIRENVEGLYASRGGGTLLRDEVATDTIVMTRKGTERIVRYAFELAKRRNGAPLDGIRRVTCVDKSNVLRSYAFFRKVYDDVAAEYPNIERDYAYVDAMTLWQVQRPEFYDVVVAENMFGDIISDLGAGTVGSMGMAPSGDIGDEHGLFQPAHGTAPTIAGKGIANPLAMILSGSMMLEWLGIRHDDRTALDAAKRINAAVKAVLAKEKLLPQDVGGTAGTKALGDAVAARVVSGVEA</sequence>
<dbReference type="GO" id="GO:0000287">
    <property type="term" value="F:magnesium ion binding"/>
    <property type="evidence" value="ECO:0007669"/>
    <property type="project" value="InterPro"/>
</dbReference>
<dbReference type="Pfam" id="PF00180">
    <property type="entry name" value="Iso_dh"/>
    <property type="match status" value="1"/>
</dbReference>
<reference evidence="16" key="1">
    <citation type="submission" date="2019-11" db="EMBL/GenBank/DDBJ databases">
        <title>Microbial mats filling the niche in hypersaline microbial mats.</title>
        <authorList>
            <person name="Wong H.L."/>
            <person name="Macleod F.I."/>
            <person name="White R.A. III"/>
            <person name="Burns B.P."/>
        </authorList>
    </citation>
    <scope>NUCLEOTIDE SEQUENCE</scope>
    <source>
        <strain evidence="16">Rbin_158</strain>
    </source>
</reference>
<keyword evidence="12" id="KW-0464">Manganese</keyword>
<accession>A0A9D5JTH9</accession>
<dbReference type="InterPro" id="IPR050501">
    <property type="entry name" value="ICDH/IPMDH"/>
</dbReference>
<dbReference type="EC" id="1.1.1.85" evidence="5"/>
<keyword evidence="9" id="KW-0460">Magnesium</keyword>
<dbReference type="EMBL" id="WJJP01000137">
    <property type="protein sequence ID" value="MBD3323809.1"/>
    <property type="molecule type" value="Genomic_DNA"/>
</dbReference>
<dbReference type="FunFam" id="3.40.718.10:FF:000006">
    <property type="entry name" value="3-isopropylmalate dehydrogenase"/>
    <property type="match status" value="1"/>
</dbReference>
<evidence type="ECO:0000256" key="13">
    <source>
        <dbReference type="ARBA" id="ARBA00023304"/>
    </source>
</evidence>
<dbReference type="InterPro" id="IPR024084">
    <property type="entry name" value="IsoPropMal-DH-like_dom"/>
</dbReference>
<dbReference type="PANTHER" id="PTHR43275:SF1">
    <property type="entry name" value="D-MALATE DEHYDROGENASE [DECARBOXYLATING]"/>
    <property type="match status" value="1"/>
</dbReference>
<evidence type="ECO:0000256" key="10">
    <source>
        <dbReference type="ARBA" id="ARBA00023002"/>
    </source>
</evidence>
<dbReference type="GO" id="GO:0051287">
    <property type="term" value="F:NAD binding"/>
    <property type="evidence" value="ECO:0007669"/>
    <property type="project" value="InterPro"/>
</dbReference>
<evidence type="ECO:0000256" key="8">
    <source>
        <dbReference type="ARBA" id="ARBA00022723"/>
    </source>
</evidence>
<evidence type="ECO:0000256" key="9">
    <source>
        <dbReference type="ARBA" id="ARBA00022842"/>
    </source>
</evidence>
<dbReference type="GO" id="GO:0009098">
    <property type="term" value="P:L-leucine biosynthetic process"/>
    <property type="evidence" value="ECO:0007669"/>
    <property type="project" value="UniProtKB-KW"/>
</dbReference>
<keyword evidence="7" id="KW-0028">Amino-acid biosynthesis</keyword>
<comment type="subunit">
    <text evidence="4">Homodimer.</text>
</comment>